<dbReference type="Pfam" id="PF00023">
    <property type="entry name" value="Ank"/>
    <property type="match status" value="1"/>
</dbReference>
<evidence type="ECO:0000256" key="1">
    <source>
        <dbReference type="ARBA" id="ARBA00022737"/>
    </source>
</evidence>
<sequence>MRIAIVNRLNPFLSKPIKLMYLSAIATWSIQFYRWTLMITMHNLYRDENDELPNLLSIFSRQQIEQLLADAIDRMTVGDIDKEIGKKFIEIVARTGYKHEPGAIAPSNIRQTLVHYAVDKDQLSCLADLFVIYDNCDVNYADGAGLTHLHAACLVWGCESVVRRLLEHGVADLNQIWPKTGDAPLHLALYHSGPDPPELLLRAGADPNLANEAGSTPLHIMCEKEDCPTLEAFFEICDERKERVLMDERDNEGRTPLEWAVAKLYPQMLEMLLDRGADPAKFVFPTVQQMSETCADFKQEWVESWRIKAAAGLLACVDKLEKRGYAMTYEDVLTVMRLFEEQEMFQRREEPAEYSEEFLEKAKTIKHGKISFHDLLKLEPHGTRRPLPLEDYETVATDLAFRDLPRGECVDASSLHVVEQIAKPTFVKWSEEELYHVLQQRLQIELSAMVLQNMSNADMYSVCLAAKAEREEIARAMQRIARLEEPRRRSQRTRRAPDRFQVTWNLPISCAHVCERSKHCAATRTYISHYLRTRYVRLYGYNIAELATSLTSMVKRKKIYKLENKINEVQNYS</sequence>
<evidence type="ECO:0000256" key="3">
    <source>
        <dbReference type="PROSITE-ProRule" id="PRU00023"/>
    </source>
</evidence>
<evidence type="ECO:0000313" key="5">
    <source>
        <dbReference type="Proteomes" id="UP001627154"/>
    </source>
</evidence>
<feature type="repeat" description="ANK" evidence="3">
    <location>
        <begin position="180"/>
        <end position="212"/>
    </location>
</feature>
<keyword evidence="5" id="KW-1185">Reference proteome</keyword>
<dbReference type="EMBL" id="JBJJXI010000087">
    <property type="protein sequence ID" value="KAL3394903.1"/>
    <property type="molecule type" value="Genomic_DNA"/>
</dbReference>
<dbReference type="PANTHER" id="PTHR46680:SF2">
    <property type="entry name" value="NF-KAPPA-B INHIBITOR ZETA"/>
    <property type="match status" value="1"/>
</dbReference>
<dbReference type="Gene3D" id="1.25.40.20">
    <property type="entry name" value="Ankyrin repeat-containing domain"/>
    <property type="match status" value="2"/>
</dbReference>
<reference evidence="4 5" key="1">
    <citation type="journal article" date="2024" name="bioRxiv">
        <title>A reference genome for Trichogramma kaykai: A tiny desert-dwelling parasitoid wasp with competing sex-ratio distorters.</title>
        <authorList>
            <person name="Culotta J."/>
            <person name="Lindsey A.R."/>
        </authorList>
    </citation>
    <scope>NUCLEOTIDE SEQUENCE [LARGE SCALE GENOMIC DNA]</scope>
    <source>
        <strain evidence="4 5">KSX58</strain>
    </source>
</reference>
<name>A0ABD2WPM3_9HYME</name>
<keyword evidence="1" id="KW-0677">Repeat</keyword>
<dbReference type="InterPro" id="IPR002110">
    <property type="entry name" value="Ankyrin_rpt"/>
</dbReference>
<comment type="caution">
    <text evidence="4">The sequence shown here is derived from an EMBL/GenBank/DDBJ whole genome shotgun (WGS) entry which is preliminary data.</text>
</comment>
<organism evidence="4 5">
    <name type="scientific">Trichogramma kaykai</name>
    <dbReference type="NCBI Taxonomy" id="54128"/>
    <lineage>
        <taxon>Eukaryota</taxon>
        <taxon>Metazoa</taxon>
        <taxon>Ecdysozoa</taxon>
        <taxon>Arthropoda</taxon>
        <taxon>Hexapoda</taxon>
        <taxon>Insecta</taxon>
        <taxon>Pterygota</taxon>
        <taxon>Neoptera</taxon>
        <taxon>Endopterygota</taxon>
        <taxon>Hymenoptera</taxon>
        <taxon>Apocrita</taxon>
        <taxon>Proctotrupomorpha</taxon>
        <taxon>Chalcidoidea</taxon>
        <taxon>Trichogrammatidae</taxon>
        <taxon>Trichogramma</taxon>
    </lineage>
</organism>
<dbReference type="PANTHER" id="PTHR46680">
    <property type="entry name" value="NF-KAPPA-B INHIBITOR ALPHA"/>
    <property type="match status" value="1"/>
</dbReference>
<dbReference type="PROSITE" id="PS50297">
    <property type="entry name" value="ANK_REP_REGION"/>
    <property type="match status" value="2"/>
</dbReference>
<dbReference type="AlphaFoldDB" id="A0ABD2WPM3"/>
<keyword evidence="2 3" id="KW-0040">ANK repeat</keyword>
<dbReference type="SUPFAM" id="SSF48403">
    <property type="entry name" value="Ankyrin repeat"/>
    <property type="match status" value="1"/>
</dbReference>
<dbReference type="Pfam" id="PF12796">
    <property type="entry name" value="Ank_2"/>
    <property type="match status" value="1"/>
</dbReference>
<accession>A0ABD2WPM3</accession>
<dbReference type="Proteomes" id="UP001627154">
    <property type="component" value="Unassembled WGS sequence"/>
</dbReference>
<dbReference type="InterPro" id="IPR051070">
    <property type="entry name" value="NF-kappa-B_inhibitor"/>
</dbReference>
<evidence type="ECO:0000313" key="4">
    <source>
        <dbReference type="EMBL" id="KAL3394903.1"/>
    </source>
</evidence>
<gene>
    <name evidence="4" type="ORF">TKK_010895</name>
</gene>
<proteinExistence type="predicted"/>
<dbReference type="PROSITE" id="PS50088">
    <property type="entry name" value="ANK_REPEAT"/>
    <property type="match status" value="2"/>
</dbReference>
<dbReference type="InterPro" id="IPR036770">
    <property type="entry name" value="Ankyrin_rpt-contain_sf"/>
</dbReference>
<feature type="repeat" description="ANK" evidence="3">
    <location>
        <begin position="252"/>
        <end position="278"/>
    </location>
</feature>
<protein>
    <submittedName>
        <fullName evidence="4">Uncharacterized protein</fullName>
    </submittedName>
</protein>
<dbReference type="SMART" id="SM00248">
    <property type="entry name" value="ANK"/>
    <property type="match status" value="5"/>
</dbReference>
<evidence type="ECO:0000256" key="2">
    <source>
        <dbReference type="ARBA" id="ARBA00023043"/>
    </source>
</evidence>